<dbReference type="Pfam" id="PF00072">
    <property type="entry name" value="Response_reg"/>
    <property type="match status" value="1"/>
</dbReference>
<dbReference type="PROSITE" id="PS51755">
    <property type="entry name" value="OMPR_PHOB"/>
    <property type="match status" value="1"/>
</dbReference>
<evidence type="ECO:0000259" key="7">
    <source>
        <dbReference type="PROSITE" id="PS50110"/>
    </source>
</evidence>
<proteinExistence type="predicted"/>
<keyword evidence="10" id="KW-1185">Reference proteome</keyword>
<dbReference type="CDD" id="cd00383">
    <property type="entry name" value="trans_reg_C"/>
    <property type="match status" value="1"/>
</dbReference>
<evidence type="ECO:0000259" key="8">
    <source>
        <dbReference type="PROSITE" id="PS51755"/>
    </source>
</evidence>
<dbReference type="Gene3D" id="6.10.250.690">
    <property type="match status" value="1"/>
</dbReference>
<feature type="region of interest" description="Disordered" evidence="6">
    <location>
        <begin position="233"/>
        <end position="252"/>
    </location>
</feature>
<dbReference type="PROSITE" id="PS50110">
    <property type="entry name" value="RESPONSE_REGULATORY"/>
    <property type="match status" value="1"/>
</dbReference>
<dbReference type="SMART" id="SM00448">
    <property type="entry name" value="REC"/>
    <property type="match status" value="1"/>
</dbReference>
<feature type="compositionally biased region" description="Polar residues" evidence="6">
    <location>
        <begin position="233"/>
        <end position="246"/>
    </location>
</feature>
<feature type="DNA-binding region" description="OmpR/PhoB-type" evidence="5">
    <location>
        <begin position="127"/>
        <end position="226"/>
    </location>
</feature>
<dbReference type="InterPro" id="IPR011006">
    <property type="entry name" value="CheY-like_superfamily"/>
</dbReference>
<dbReference type="InterPro" id="IPR036388">
    <property type="entry name" value="WH-like_DNA-bd_sf"/>
</dbReference>
<comment type="caution">
    <text evidence="9">The sequence shown here is derived from an EMBL/GenBank/DDBJ whole genome shotgun (WGS) entry which is preliminary data.</text>
</comment>
<evidence type="ECO:0000256" key="6">
    <source>
        <dbReference type="SAM" id="MobiDB-lite"/>
    </source>
</evidence>
<keyword evidence="1" id="KW-0597">Phosphoprotein</keyword>
<dbReference type="Gene3D" id="3.40.50.2300">
    <property type="match status" value="1"/>
</dbReference>
<dbReference type="SUPFAM" id="SSF52172">
    <property type="entry name" value="CheY-like"/>
    <property type="match status" value="1"/>
</dbReference>
<dbReference type="PANTHER" id="PTHR48111:SF40">
    <property type="entry name" value="PHOSPHATE REGULON TRANSCRIPTIONAL REGULATORY PROTEIN PHOB"/>
    <property type="match status" value="1"/>
</dbReference>
<protein>
    <submittedName>
        <fullName evidence="9">Two component transcriptional regulator, winged helix family</fullName>
    </submittedName>
</protein>
<dbReference type="PANTHER" id="PTHR48111">
    <property type="entry name" value="REGULATOR OF RPOS"/>
    <property type="match status" value="1"/>
</dbReference>
<evidence type="ECO:0000313" key="10">
    <source>
        <dbReference type="Proteomes" id="UP001158049"/>
    </source>
</evidence>
<dbReference type="InterPro" id="IPR001789">
    <property type="entry name" value="Sig_transdc_resp-reg_receiver"/>
</dbReference>
<dbReference type="EMBL" id="FXUL01000011">
    <property type="protein sequence ID" value="SMP66059.1"/>
    <property type="molecule type" value="Genomic_DNA"/>
</dbReference>
<reference evidence="9 10" key="1">
    <citation type="submission" date="2017-05" db="EMBL/GenBank/DDBJ databases">
        <authorList>
            <person name="Varghese N."/>
            <person name="Submissions S."/>
        </authorList>
    </citation>
    <scope>NUCLEOTIDE SEQUENCE [LARGE SCALE GENOMIC DNA]</scope>
    <source>
        <strain evidence="9 10">DSM 26001</strain>
    </source>
</reference>
<dbReference type="InterPro" id="IPR016032">
    <property type="entry name" value="Sig_transdc_resp-reg_C-effctor"/>
</dbReference>
<feature type="domain" description="OmpR/PhoB-type" evidence="8">
    <location>
        <begin position="127"/>
        <end position="226"/>
    </location>
</feature>
<evidence type="ECO:0000256" key="1">
    <source>
        <dbReference type="ARBA" id="ARBA00022553"/>
    </source>
</evidence>
<sequence length="252" mass="28319">MRIAVLDNDRHQSELVCQVLSTAGHGCQTFGSSRELMTQARRDSFDMLIIHWHLPEGGASEAVHWVRDRFSATFPIMFITGRSNEDDIVAGLAAGADDYMIKPIRRGELVARVQALLRRAYPTQNAVEQIQFGGYVFQSRTGRVTMQGKPIDVTQKEFDLALLFFRNLGRPLSRAYILEAVWSRDVQIPSRTMDTHVSRVRSKLQLRPEHGFRLAPVYSYGYRLEQMSSGGVNNAAHNGSKHSPVNDSDAAD</sequence>
<keyword evidence="2" id="KW-0902">Two-component regulatory system</keyword>
<organism evidence="9 10">
    <name type="scientific">Noviherbaspirillum suwonense</name>
    <dbReference type="NCBI Taxonomy" id="1224511"/>
    <lineage>
        <taxon>Bacteria</taxon>
        <taxon>Pseudomonadati</taxon>
        <taxon>Pseudomonadota</taxon>
        <taxon>Betaproteobacteria</taxon>
        <taxon>Burkholderiales</taxon>
        <taxon>Oxalobacteraceae</taxon>
        <taxon>Noviherbaspirillum</taxon>
    </lineage>
</organism>
<evidence type="ECO:0000313" key="9">
    <source>
        <dbReference type="EMBL" id="SMP66059.1"/>
    </source>
</evidence>
<dbReference type="Proteomes" id="UP001158049">
    <property type="component" value="Unassembled WGS sequence"/>
</dbReference>
<evidence type="ECO:0000256" key="2">
    <source>
        <dbReference type="ARBA" id="ARBA00023012"/>
    </source>
</evidence>
<gene>
    <name evidence="9" type="ORF">SAMN06295970_111109</name>
</gene>
<name>A0ABY1QBE9_9BURK</name>
<dbReference type="InterPro" id="IPR001867">
    <property type="entry name" value="OmpR/PhoB-type_DNA-bd"/>
</dbReference>
<dbReference type="RefSeq" id="WP_283443140.1">
    <property type="nucleotide sequence ID" value="NZ_FXUL01000011.1"/>
</dbReference>
<dbReference type="InterPro" id="IPR039420">
    <property type="entry name" value="WalR-like"/>
</dbReference>
<dbReference type="SMART" id="SM00862">
    <property type="entry name" value="Trans_reg_C"/>
    <property type="match status" value="1"/>
</dbReference>
<dbReference type="SUPFAM" id="SSF46894">
    <property type="entry name" value="C-terminal effector domain of the bipartite response regulators"/>
    <property type="match status" value="1"/>
</dbReference>
<comment type="caution">
    <text evidence="4">Lacks conserved residue(s) required for the propagation of feature annotation.</text>
</comment>
<dbReference type="Gene3D" id="1.10.10.10">
    <property type="entry name" value="Winged helix-like DNA-binding domain superfamily/Winged helix DNA-binding domain"/>
    <property type="match status" value="1"/>
</dbReference>
<dbReference type="Pfam" id="PF00486">
    <property type="entry name" value="Trans_reg_C"/>
    <property type="match status" value="1"/>
</dbReference>
<evidence type="ECO:0000256" key="4">
    <source>
        <dbReference type="PROSITE-ProRule" id="PRU00169"/>
    </source>
</evidence>
<evidence type="ECO:0000256" key="5">
    <source>
        <dbReference type="PROSITE-ProRule" id="PRU01091"/>
    </source>
</evidence>
<evidence type="ECO:0000256" key="3">
    <source>
        <dbReference type="ARBA" id="ARBA00023125"/>
    </source>
</evidence>
<accession>A0ABY1QBE9</accession>
<feature type="domain" description="Response regulatory" evidence="7">
    <location>
        <begin position="2"/>
        <end position="117"/>
    </location>
</feature>
<keyword evidence="3 5" id="KW-0238">DNA-binding</keyword>